<keyword evidence="1" id="KW-1133">Transmembrane helix</keyword>
<feature type="transmembrane region" description="Helical" evidence="1">
    <location>
        <begin position="34"/>
        <end position="51"/>
    </location>
</feature>
<proteinExistence type="predicted"/>
<name>A0ABT4D5Z0_9CLOT</name>
<evidence type="ECO:0000313" key="5">
    <source>
        <dbReference type="Proteomes" id="UP001078443"/>
    </source>
</evidence>
<keyword evidence="5" id="KW-1185">Reference proteome</keyword>
<dbReference type="Pfam" id="PF13349">
    <property type="entry name" value="DUF4097"/>
    <property type="match status" value="1"/>
</dbReference>
<dbReference type="Proteomes" id="UP001078443">
    <property type="component" value="Unassembled WGS sequence"/>
</dbReference>
<organism evidence="4 5">
    <name type="scientific">Clostridium aestuarii</name>
    <dbReference type="NCBI Taxonomy" id="338193"/>
    <lineage>
        <taxon>Bacteria</taxon>
        <taxon>Bacillati</taxon>
        <taxon>Bacillota</taxon>
        <taxon>Clostridia</taxon>
        <taxon>Eubacteriales</taxon>
        <taxon>Clostridiaceae</taxon>
        <taxon>Clostridium</taxon>
    </lineage>
</organism>
<dbReference type="EMBL" id="JAPQER010000007">
    <property type="protein sequence ID" value="MCY6485453.1"/>
    <property type="molecule type" value="Genomic_DNA"/>
</dbReference>
<feature type="transmembrane region" description="Helical" evidence="1">
    <location>
        <begin position="5"/>
        <end position="22"/>
    </location>
</feature>
<feature type="domain" description="LiaI-LiaF-like transmembrane region" evidence="3">
    <location>
        <begin position="8"/>
        <end position="49"/>
    </location>
</feature>
<evidence type="ECO:0000256" key="1">
    <source>
        <dbReference type="SAM" id="Phobius"/>
    </source>
</evidence>
<evidence type="ECO:0000259" key="3">
    <source>
        <dbReference type="Pfam" id="PF18917"/>
    </source>
</evidence>
<gene>
    <name evidence="4" type="ORF">OW763_14055</name>
</gene>
<accession>A0ABT4D5Z0</accession>
<sequence>MRKIGTITSSAALIFLGIWMIIYENNPILGKSIFKFWPVIFIILGIEMLLIMKSSKENEKVRINYLIIPVVIIFLAVNGFMSISSKVNVDGIVNQVTKEFKTGISFKDGFTINFHNNNKEIKSNKTLKPHGNKILLDITNADIKIKKSDDDNIKLETSVYVDKKSDIEKYEIDAKEEYDGYKISFNESYVKGEKIIMYIPNELDVEIDGSNLNVKSLDEDLKFNIDIDANNANVKLEGDVQKTDIKLSNGNVEISNKLCKDINIDMSNGKVSIDTEDENVAINADVNMGVCSLNSDKRINSGIKETVGNGEGNIEIDMSNGVVEIDTQE</sequence>
<feature type="transmembrane region" description="Helical" evidence="1">
    <location>
        <begin position="63"/>
        <end position="81"/>
    </location>
</feature>
<protein>
    <submittedName>
        <fullName evidence="4">DUF5668 domain-containing protein</fullName>
    </submittedName>
</protein>
<dbReference type="Pfam" id="PF18917">
    <property type="entry name" value="LiaI-LiaF-like_TM1"/>
    <property type="match status" value="1"/>
</dbReference>
<evidence type="ECO:0000259" key="2">
    <source>
        <dbReference type="Pfam" id="PF13349"/>
    </source>
</evidence>
<dbReference type="InterPro" id="IPR043726">
    <property type="entry name" value="LiaI-LiaF-like_TM1"/>
</dbReference>
<keyword evidence="1" id="KW-0812">Transmembrane</keyword>
<dbReference type="InterPro" id="IPR025164">
    <property type="entry name" value="Toastrack_DUF4097"/>
</dbReference>
<evidence type="ECO:0000313" key="4">
    <source>
        <dbReference type="EMBL" id="MCY6485453.1"/>
    </source>
</evidence>
<dbReference type="RefSeq" id="WP_268041792.1">
    <property type="nucleotide sequence ID" value="NZ_JAPQER010000007.1"/>
</dbReference>
<comment type="caution">
    <text evidence="4">The sequence shown here is derived from an EMBL/GenBank/DDBJ whole genome shotgun (WGS) entry which is preliminary data.</text>
</comment>
<keyword evidence="1" id="KW-0472">Membrane</keyword>
<feature type="domain" description="DUF4097" evidence="2">
    <location>
        <begin position="132"/>
        <end position="273"/>
    </location>
</feature>
<reference evidence="4" key="1">
    <citation type="submission" date="2022-12" db="EMBL/GenBank/DDBJ databases">
        <authorList>
            <person name="Wang J."/>
        </authorList>
    </citation>
    <scope>NUCLEOTIDE SEQUENCE</scope>
    <source>
        <strain evidence="4">HY-45-18</strain>
    </source>
</reference>